<dbReference type="InterPro" id="IPR008257">
    <property type="entry name" value="Pept_M19"/>
</dbReference>
<reference evidence="14" key="1">
    <citation type="submission" date="2022-03" db="EMBL/GenBank/DDBJ databases">
        <title>Genomic Encyclopedia of Type Strains, Phase III (KMG-III): the genomes of soil and plant-associated and newly described type strains.</title>
        <authorList>
            <person name="Whitman W."/>
        </authorList>
    </citation>
    <scope>NUCLEOTIDE SEQUENCE</scope>
    <source>
        <strain evidence="14">ANL 6-2</strain>
    </source>
</reference>
<dbReference type="GO" id="GO:0005886">
    <property type="term" value="C:plasma membrane"/>
    <property type="evidence" value="ECO:0007669"/>
    <property type="project" value="UniProtKB-SubCell"/>
</dbReference>
<comment type="caution">
    <text evidence="14">The sequence shown here is derived from an EMBL/GenBank/DDBJ whole genome shotgun (WGS) entry which is preliminary data.</text>
</comment>
<evidence type="ECO:0000256" key="3">
    <source>
        <dbReference type="ARBA" id="ARBA00022426"/>
    </source>
</evidence>
<accession>A0AAE3KD74</accession>
<dbReference type="Gene3D" id="3.20.20.140">
    <property type="entry name" value="Metal-dependent hydrolases"/>
    <property type="match status" value="1"/>
</dbReference>
<keyword evidence="6" id="KW-0533">Nickel</keyword>
<dbReference type="GO" id="GO:0010045">
    <property type="term" value="P:response to nickel cation"/>
    <property type="evidence" value="ECO:0007669"/>
    <property type="project" value="TreeGrafter"/>
</dbReference>
<keyword evidence="10" id="KW-0921">Nickel transport</keyword>
<evidence type="ECO:0000256" key="5">
    <source>
        <dbReference type="ARBA" id="ARBA00022475"/>
    </source>
</evidence>
<feature type="transmembrane region" description="Helical" evidence="13">
    <location>
        <begin position="490"/>
        <end position="507"/>
    </location>
</feature>
<feature type="transmembrane region" description="Helical" evidence="13">
    <location>
        <begin position="699"/>
        <end position="723"/>
    </location>
</feature>
<evidence type="ECO:0000256" key="9">
    <source>
        <dbReference type="ARBA" id="ARBA00023065"/>
    </source>
</evidence>
<dbReference type="PANTHER" id="PTHR40659">
    <property type="entry name" value="NICKEL/COBALT EFFLUX SYSTEM RCNA"/>
    <property type="match status" value="1"/>
</dbReference>
<evidence type="ECO:0000256" key="13">
    <source>
        <dbReference type="SAM" id="Phobius"/>
    </source>
</evidence>
<evidence type="ECO:0000256" key="2">
    <source>
        <dbReference type="ARBA" id="ARBA00004651"/>
    </source>
</evidence>
<feature type="transmembrane region" description="Helical" evidence="13">
    <location>
        <begin position="652"/>
        <end position="678"/>
    </location>
</feature>
<dbReference type="GO" id="GO:0070573">
    <property type="term" value="F:metallodipeptidase activity"/>
    <property type="evidence" value="ECO:0007669"/>
    <property type="project" value="InterPro"/>
</dbReference>
<name>A0AAE3KD74_9GAMM</name>
<comment type="subcellular location">
    <subcellularLocation>
        <location evidence="2">Cell membrane</location>
        <topology evidence="2">Multi-pass membrane protein</topology>
    </subcellularLocation>
</comment>
<feature type="transmembrane region" description="Helical" evidence="13">
    <location>
        <begin position="533"/>
        <end position="558"/>
    </location>
</feature>
<evidence type="ECO:0000256" key="11">
    <source>
        <dbReference type="ARBA" id="ARBA00023136"/>
    </source>
</evidence>
<dbReference type="InterPro" id="IPR011541">
    <property type="entry name" value="Ni/Co_transpt_high_affinity"/>
</dbReference>
<dbReference type="EMBL" id="JALJXV010000009">
    <property type="protein sequence ID" value="MCP1676534.1"/>
    <property type="molecule type" value="Genomic_DNA"/>
</dbReference>
<dbReference type="GO" id="GO:0046583">
    <property type="term" value="F:monoatomic cation efflux transmembrane transporter activity"/>
    <property type="evidence" value="ECO:0007669"/>
    <property type="project" value="TreeGrafter"/>
</dbReference>
<evidence type="ECO:0000256" key="4">
    <source>
        <dbReference type="ARBA" id="ARBA00022448"/>
    </source>
</evidence>
<evidence type="ECO:0000256" key="8">
    <source>
        <dbReference type="ARBA" id="ARBA00022989"/>
    </source>
</evidence>
<keyword evidence="7 13" id="KW-0812">Transmembrane</keyword>
<keyword evidence="4" id="KW-0813">Transport</keyword>
<dbReference type="Pfam" id="PF01244">
    <property type="entry name" value="Peptidase_M19"/>
    <property type="match status" value="1"/>
</dbReference>
<evidence type="ECO:0000256" key="1">
    <source>
        <dbReference type="ARBA" id="ARBA00002510"/>
    </source>
</evidence>
<protein>
    <submittedName>
        <fullName evidence="14">ABC-type nickel/cobalt efflux system permease component RcnA/microsomal dipeptidase-like Zn-dependent dipeptidase</fullName>
    </submittedName>
</protein>
<keyword evidence="12" id="KW-0170">Cobalt</keyword>
<dbReference type="InterPro" id="IPR032466">
    <property type="entry name" value="Metal_Hydrolase"/>
</dbReference>
<dbReference type="GO" id="GO:0006824">
    <property type="term" value="P:cobalt ion transport"/>
    <property type="evidence" value="ECO:0007669"/>
    <property type="project" value="UniProtKB-KW"/>
</dbReference>
<evidence type="ECO:0000256" key="6">
    <source>
        <dbReference type="ARBA" id="ARBA00022596"/>
    </source>
</evidence>
<evidence type="ECO:0000256" key="10">
    <source>
        <dbReference type="ARBA" id="ARBA00023112"/>
    </source>
</evidence>
<proteinExistence type="predicted"/>
<evidence type="ECO:0000313" key="14">
    <source>
        <dbReference type="EMBL" id="MCP1676534.1"/>
    </source>
</evidence>
<keyword evidence="15" id="KW-1185">Reference proteome</keyword>
<dbReference type="PANTHER" id="PTHR40659:SF1">
    <property type="entry name" value="NICKEL_COBALT EFFLUX SYSTEM RCNA"/>
    <property type="match status" value="1"/>
</dbReference>
<keyword evidence="8 13" id="KW-1133">Transmembrane helix</keyword>
<dbReference type="Pfam" id="PF03824">
    <property type="entry name" value="NicO"/>
    <property type="match status" value="2"/>
</dbReference>
<dbReference type="Proteomes" id="UP001205843">
    <property type="component" value="Unassembled WGS sequence"/>
</dbReference>
<dbReference type="GO" id="GO:0006508">
    <property type="term" value="P:proteolysis"/>
    <property type="evidence" value="ECO:0007669"/>
    <property type="project" value="InterPro"/>
</dbReference>
<evidence type="ECO:0000313" key="15">
    <source>
        <dbReference type="Proteomes" id="UP001205843"/>
    </source>
</evidence>
<feature type="transmembrane region" description="Helical" evidence="13">
    <location>
        <begin position="570"/>
        <end position="590"/>
    </location>
</feature>
<gene>
    <name evidence="14" type="ORF">J2T57_003695</name>
</gene>
<keyword evidence="3" id="KW-0171">Cobalt transport</keyword>
<comment type="function">
    <text evidence="1">Efflux system for nickel and cobalt.</text>
</comment>
<dbReference type="PROSITE" id="PS51365">
    <property type="entry name" value="RENAL_DIPEPTIDASE_2"/>
    <property type="match status" value="1"/>
</dbReference>
<dbReference type="AlphaFoldDB" id="A0AAE3KD74"/>
<keyword evidence="9" id="KW-0406">Ion transport</keyword>
<sequence>MLKRSLLLVFLLALVTGGYYVYANYASGLYYMAGQYDRMMNPYGVDPDAPTPGDDDRALHQSMFIADMHADTLKWERNLLERSYFGHADLPRLAEGNVSLQGFTIVTKSPLRMPWSTNVSGRSIDTNTLLSLMQGRPAFDLRARAFYQIDRFKEAVEESRDHPGAELRLLETFDDLRQLVADRRDGDNVIGGFIGIEGGHWIGGPDAEHADVEADIQELFDAGVRMFAPSHRFDNNLSGSSEGYDRYGLTSHGMTALATAARLGMLVDVAHISPAGLRDTANLVDQPITNSHTGIRTGCEEPCRPDRNLSDDDIRYIIANDGVISVGYWPQAVGPSVWRIADVMAHIMLIADEMGVDDPSRHVAFGSDYDGSVTPMIEVSHLDVLTTIMRQREEPFSEHQIRNIAGGNTCRVLATVLPGGSPDAAEELCRELAVAEPLQPPTASTDGAPIATASLPPVTSVSDLVGRVARAQSELNHWLRAHLNAVQGEGLVGTLLVVLIGFVYGLLHSAGPGHGKIVVASYFMANPTRPGRAIALSALMAMMQATTAILVVGGLFLLANQAMVRVLDQAAAIEAIAYMLVIGLGAMMLLRGMRGAPACGQCAAGHHHHHAKDDAAHRFTMIMAIGLRPCSGALALLLFTVALGLFPTGVLATLAMGVGTAITVSVSAVAAISIRGVLRDSVARMAGGERVNRLGPVAARGLQCLAGGMIAATGALFLAVAVLKMGVL</sequence>
<keyword evidence="5" id="KW-1003">Cell membrane</keyword>
<evidence type="ECO:0000256" key="12">
    <source>
        <dbReference type="ARBA" id="ARBA00023285"/>
    </source>
</evidence>
<dbReference type="RefSeq" id="WP_253482961.1">
    <property type="nucleotide sequence ID" value="NZ_JALJXV010000009.1"/>
</dbReference>
<feature type="transmembrane region" description="Helical" evidence="13">
    <location>
        <begin position="625"/>
        <end position="646"/>
    </location>
</feature>
<dbReference type="GO" id="GO:0015099">
    <property type="term" value="F:nickel cation transmembrane transporter activity"/>
    <property type="evidence" value="ECO:0007669"/>
    <property type="project" value="InterPro"/>
</dbReference>
<dbReference type="SUPFAM" id="SSF51556">
    <property type="entry name" value="Metallo-dependent hydrolases"/>
    <property type="match status" value="1"/>
</dbReference>
<keyword evidence="11 13" id="KW-0472">Membrane</keyword>
<dbReference type="GO" id="GO:0032025">
    <property type="term" value="P:response to cobalt ion"/>
    <property type="evidence" value="ECO:0007669"/>
    <property type="project" value="TreeGrafter"/>
</dbReference>
<evidence type="ECO:0000256" key="7">
    <source>
        <dbReference type="ARBA" id="ARBA00022692"/>
    </source>
</evidence>
<organism evidence="14 15">
    <name type="scientific">Natronocella acetinitrilica</name>
    <dbReference type="NCBI Taxonomy" id="414046"/>
    <lineage>
        <taxon>Bacteria</taxon>
        <taxon>Pseudomonadati</taxon>
        <taxon>Pseudomonadota</taxon>
        <taxon>Gammaproteobacteria</taxon>
        <taxon>Chromatiales</taxon>
        <taxon>Ectothiorhodospiraceae</taxon>
        <taxon>Natronocella</taxon>
    </lineage>
</organism>
<dbReference type="InterPro" id="IPR051224">
    <property type="entry name" value="NiCoT_RcnA"/>
</dbReference>